<feature type="transmembrane region" description="Helical" evidence="1">
    <location>
        <begin position="20"/>
        <end position="43"/>
    </location>
</feature>
<protein>
    <submittedName>
        <fullName evidence="2">Uncharacterized protein</fullName>
    </submittedName>
</protein>
<dbReference type="AlphaFoldDB" id="A0A368KQR7"/>
<gene>
    <name evidence="2" type="ORF">DTL42_11450</name>
</gene>
<name>A0A368KQR7_9BACT</name>
<feature type="transmembrane region" description="Helical" evidence="1">
    <location>
        <begin position="81"/>
        <end position="103"/>
    </location>
</feature>
<keyword evidence="1" id="KW-0812">Transmembrane</keyword>
<evidence type="ECO:0000313" key="3">
    <source>
        <dbReference type="Proteomes" id="UP000253562"/>
    </source>
</evidence>
<proteinExistence type="predicted"/>
<sequence>MEMAEVENENDAQYLFILSILYYIMAGLNLLYCLLLLFQLYMIRSFFNNRPPLTKIRFPTEASEEFGQHATIDYPSSPFDFFGVLILIILGLAVALMACQVIAAFSIQKRRHYTFCLVIAGINCLFVPIGTILGVATFFVLVRPSVKRMFEQSSAQLG</sequence>
<evidence type="ECO:0000313" key="2">
    <source>
        <dbReference type="EMBL" id="RCS49151.1"/>
    </source>
</evidence>
<organism evidence="2 3">
    <name type="scientific">Bremerella cremea</name>
    <dbReference type="NCBI Taxonomy" id="1031537"/>
    <lineage>
        <taxon>Bacteria</taxon>
        <taxon>Pseudomonadati</taxon>
        <taxon>Planctomycetota</taxon>
        <taxon>Planctomycetia</taxon>
        <taxon>Pirellulales</taxon>
        <taxon>Pirellulaceae</taxon>
        <taxon>Bremerella</taxon>
    </lineage>
</organism>
<keyword evidence="1" id="KW-1133">Transmembrane helix</keyword>
<dbReference type="OrthoDB" id="291860at2"/>
<feature type="transmembrane region" description="Helical" evidence="1">
    <location>
        <begin position="115"/>
        <end position="142"/>
    </location>
</feature>
<comment type="caution">
    <text evidence="2">The sequence shown here is derived from an EMBL/GenBank/DDBJ whole genome shotgun (WGS) entry which is preliminary data.</text>
</comment>
<dbReference type="Proteomes" id="UP000253562">
    <property type="component" value="Unassembled WGS sequence"/>
</dbReference>
<keyword evidence="1" id="KW-0472">Membrane</keyword>
<reference evidence="2 3" key="1">
    <citation type="submission" date="2018-07" db="EMBL/GenBank/DDBJ databases">
        <title>Comparative genomes isolates from brazilian mangrove.</title>
        <authorList>
            <person name="De Araujo J.E."/>
            <person name="Taketani R.G."/>
            <person name="Silva M.C.P."/>
            <person name="Lourenco M.V."/>
            <person name="Oliveira V.M."/>
            <person name="Andreote F.D."/>
        </authorList>
    </citation>
    <scope>NUCLEOTIDE SEQUENCE [LARGE SCALE GENOMIC DNA]</scope>
    <source>
        <strain evidence="2 3">HEX PRIS-MGV</strain>
    </source>
</reference>
<evidence type="ECO:0000256" key="1">
    <source>
        <dbReference type="SAM" id="Phobius"/>
    </source>
</evidence>
<accession>A0A368KQR7</accession>
<dbReference type="EMBL" id="QPEX01000024">
    <property type="protein sequence ID" value="RCS49151.1"/>
    <property type="molecule type" value="Genomic_DNA"/>
</dbReference>
<dbReference type="RefSeq" id="WP_114368868.1">
    <property type="nucleotide sequence ID" value="NZ_QPEX01000024.1"/>
</dbReference>